<dbReference type="InterPro" id="IPR003594">
    <property type="entry name" value="HATPase_dom"/>
</dbReference>
<feature type="domain" description="PAS" evidence="11">
    <location>
        <begin position="135"/>
        <end position="205"/>
    </location>
</feature>
<dbReference type="Pfam" id="PF00512">
    <property type="entry name" value="HisKA"/>
    <property type="match status" value="1"/>
</dbReference>
<dbReference type="PANTHER" id="PTHR43065:SF10">
    <property type="entry name" value="PEROXIDE STRESS-ACTIVATED HISTIDINE KINASE MAK3"/>
    <property type="match status" value="1"/>
</dbReference>
<dbReference type="InterPro" id="IPR003661">
    <property type="entry name" value="HisK_dim/P_dom"/>
</dbReference>
<dbReference type="CDD" id="cd00130">
    <property type="entry name" value="PAS"/>
    <property type="match status" value="1"/>
</dbReference>
<feature type="transmembrane region" description="Helical" evidence="9">
    <location>
        <begin position="100"/>
        <end position="118"/>
    </location>
</feature>
<dbReference type="PRINTS" id="PR00344">
    <property type="entry name" value="BCTRLSENSOR"/>
</dbReference>
<dbReference type="SUPFAM" id="SSF55785">
    <property type="entry name" value="PYP-like sensor domain (PAS domain)"/>
    <property type="match status" value="1"/>
</dbReference>
<keyword evidence="9" id="KW-1133">Transmembrane helix</keyword>
<keyword evidence="6" id="KW-0418">Kinase</keyword>
<evidence type="ECO:0000256" key="4">
    <source>
        <dbReference type="ARBA" id="ARBA00022679"/>
    </source>
</evidence>
<feature type="domain" description="Histidine kinase" evidence="10">
    <location>
        <begin position="282"/>
        <end position="497"/>
    </location>
</feature>
<keyword evidence="9" id="KW-0812">Transmembrane</keyword>
<dbReference type="RefSeq" id="WP_377264551.1">
    <property type="nucleotide sequence ID" value="NZ_JBHMAA010000028.1"/>
</dbReference>
<dbReference type="PROSITE" id="PS50113">
    <property type="entry name" value="PAC"/>
    <property type="match status" value="1"/>
</dbReference>
<evidence type="ECO:0000256" key="1">
    <source>
        <dbReference type="ARBA" id="ARBA00000085"/>
    </source>
</evidence>
<keyword evidence="8" id="KW-0902">Two-component regulatory system</keyword>
<gene>
    <name evidence="13" type="ORF">ACFFP0_23030</name>
</gene>
<name>A0ABV6APU9_9HYPH</name>
<keyword evidence="4" id="KW-0808">Transferase</keyword>
<dbReference type="InterPro" id="IPR004358">
    <property type="entry name" value="Sig_transdc_His_kin-like_C"/>
</dbReference>
<dbReference type="InterPro" id="IPR035965">
    <property type="entry name" value="PAS-like_dom_sf"/>
</dbReference>
<keyword evidence="14" id="KW-1185">Reference proteome</keyword>
<keyword evidence="7" id="KW-0067">ATP-binding</keyword>
<reference evidence="13 14" key="1">
    <citation type="submission" date="2024-09" db="EMBL/GenBank/DDBJ databases">
        <authorList>
            <person name="Sun Q."/>
            <person name="Mori K."/>
        </authorList>
    </citation>
    <scope>NUCLEOTIDE SEQUENCE [LARGE SCALE GENOMIC DNA]</scope>
    <source>
        <strain evidence="13 14">TBRC 4938</strain>
    </source>
</reference>
<dbReference type="PROSITE" id="PS50112">
    <property type="entry name" value="PAS"/>
    <property type="match status" value="1"/>
</dbReference>
<feature type="transmembrane region" description="Helical" evidence="9">
    <location>
        <begin position="55"/>
        <end position="88"/>
    </location>
</feature>
<dbReference type="InterPro" id="IPR000700">
    <property type="entry name" value="PAS-assoc_C"/>
</dbReference>
<dbReference type="SMART" id="SM00388">
    <property type="entry name" value="HisKA"/>
    <property type="match status" value="1"/>
</dbReference>
<dbReference type="SMART" id="SM00387">
    <property type="entry name" value="HATPase_c"/>
    <property type="match status" value="1"/>
</dbReference>
<evidence type="ECO:0000313" key="13">
    <source>
        <dbReference type="EMBL" id="MFB9951733.1"/>
    </source>
</evidence>
<keyword evidence="9" id="KW-0472">Membrane</keyword>
<dbReference type="SUPFAM" id="SSF55874">
    <property type="entry name" value="ATPase domain of HSP90 chaperone/DNA topoisomerase II/histidine kinase"/>
    <property type="match status" value="1"/>
</dbReference>
<dbReference type="Gene3D" id="3.30.450.20">
    <property type="entry name" value="PAS domain"/>
    <property type="match status" value="1"/>
</dbReference>
<dbReference type="Pfam" id="PF02518">
    <property type="entry name" value="HATPase_c"/>
    <property type="match status" value="1"/>
</dbReference>
<accession>A0ABV6APU9</accession>
<dbReference type="InterPro" id="IPR036097">
    <property type="entry name" value="HisK_dim/P_sf"/>
</dbReference>
<dbReference type="Gene3D" id="3.30.565.10">
    <property type="entry name" value="Histidine kinase-like ATPase, C-terminal domain"/>
    <property type="match status" value="1"/>
</dbReference>
<dbReference type="SMART" id="SM00091">
    <property type="entry name" value="PAS"/>
    <property type="match status" value="1"/>
</dbReference>
<evidence type="ECO:0000256" key="3">
    <source>
        <dbReference type="ARBA" id="ARBA00022553"/>
    </source>
</evidence>
<protein>
    <recommendedName>
        <fullName evidence="2">histidine kinase</fullName>
        <ecNumber evidence="2">2.7.13.3</ecNumber>
    </recommendedName>
</protein>
<feature type="domain" description="PAC" evidence="12">
    <location>
        <begin position="203"/>
        <end position="262"/>
    </location>
</feature>
<proteinExistence type="predicted"/>
<dbReference type="PROSITE" id="PS50109">
    <property type="entry name" value="HIS_KIN"/>
    <property type="match status" value="1"/>
</dbReference>
<evidence type="ECO:0000256" key="5">
    <source>
        <dbReference type="ARBA" id="ARBA00022741"/>
    </source>
</evidence>
<evidence type="ECO:0000256" key="8">
    <source>
        <dbReference type="ARBA" id="ARBA00023012"/>
    </source>
</evidence>
<evidence type="ECO:0000259" key="12">
    <source>
        <dbReference type="PROSITE" id="PS50113"/>
    </source>
</evidence>
<keyword evidence="3" id="KW-0597">Phosphoprotein</keyword>
<organism evidence="13 14">
    <name type="scientific">Rhizobium puerariae</name>
    <dbReference type="NCBI Taxonomy" id="1585791"/>
    <lineage>
        <taxon>Bacteria</taxon>
        <taxon>Pseudomonadati</taxon>
        <taxon>Pseudomonadota</taxon>
        <taxon>Alphaproteobacteria</taxon>
        <taxon>Hyphomicrobiales</taxon>
        <taxon>Rhizobiaceae</taxon>
        <taxon>Rhizobium/Agrobacterium group</taxon>
        <taxon>Rhizobium</taxon>
    </lineage>
</organism>
<dbReference type="Pfam" id="PF00989">
    <property type="entry name" value="PAS"/>
    <property type="match status" value="1"/>
</dbReference>
<dbReference type="PANTHER" id="PTHR43065">
    <property type="entry name" value="SENSOR HISTIDINE KINASE"/>
    <property type="match status" value="1"/>
</dbReference>
<evidence type="ECO:0000256" key="6">
    <source>
        <dbReference type="ARBA" id="ARBA00022777"/>
    </source>
</evidence>
<comment type="caution">
    <text evidence="13">The sequence shown here is derived from an EMBL/GenBank/DDBJ whole genome shotgun (WGS) entry which is preliminary data.</text>
</comment>
<dbReference type="InterPro" id="IPR005467">
    <property type="entry name" value="His_kinase_dom"/>
</dbReference>
<evidence type="ECO:0000256" key="9">
    <source>
        <dbReference type="SAM" id="Phobius"/>
    </source>
</evidence>
<dbReference type="InterPro" id="IPR013767">
    <property type="entry name" value="PAS_fold"/>
</dbReference>
<dbReference type="SUPFAM" id="SSF47384">
    <property type="entry name" value="Homodimeric domain of signal transducing histidine kinase"/>
    <property type="match status" value="1"/>
</dbReference>
<dbReference type="InterPro" id="IPR000014">
    <property type="entry name" value="PAS"/>
</dbReference>
<comment type="catalytic activity">
    <reaction evidence="1">
        <text>ATP + protein L-histidine = ADP + protein N-phospho-L-histidine.</text>
        <dbReference type="EC" id="2.7.13.3"/>
    </reaction>
</comment>
<evidence type="ECO:0000256" key="7">
    <source>
        <dbReference type="ARBA" id="ARBA00022840"/>
    </source>
</evidence>
<sequence length="505" mass="55794">MDTRTIADKTDDFIQSFLSRRFSAAEICLVTAAGVLIAFVLRLVFYGVLADGPTFIFFIPPILFAAVIGGMRFSLFAVILSLLAIYAIREFSPRGATSSEMVTIGIVGVIIALIGQILHSAHKTIEKTQARADSREAHLRSVLDTVLDASIVSTRDGTIVSFNAAAVRQFGYTEEEVVGQNLRMLMPEPYRQEHDGYLERYLRTGERRIIGTDRVVVGRRKDGSTFPMKLAVGETRSEGETFFTGFIRDLTEREESAARLQEIQGELARLARLNEMGEMASTLAHELNQPLSAIANYVHGCARLLRDLDEPVAVRMREALQETAKQSLRAGQIIKQLREFVTKGETEKSPQNIRRLVEEAGALALVGSREKGVRTIFEFTPGPETVVADRIQIQQVLTNLIRNAIEAMRDSQRRELIIRTVQENDGMIAVIVQDTGPGIPDEIAEQLFKPFVTTKPGGMGIGLSISKRIVEAHGGEMTVSRNPAGGATFRFTLAIDKEERENADG</sequence>
<dbReference type="Gene3D" id="1.10.287.130">
    <property type="match status" value="1"/>
</dbReference>
<dbReference type="CDD" id="cd00082">
    <property type="entry name" value="HisKA"/>
    <property type="match status" value="1"/>
</dbReference>
<keyword evidence="5" id="KW-0547">Nucleotide-binding</keyword>
<dbReference type="Proteomes" id="UP001589692">
    <property type="component" value="Unassembled WGS sequence"/>
</dbReference>
<evidence type="ECO:0000259" key="10">
    <source>
        <dbReference type="PROSITE" id="PS50109"/>
    </source>
</evidence>
<dbReference type="EMBL" id="JBHMAA010000028">
    <property type="protein sequence ID" value="MFB9951733.1"/>
    <property type="molecule type" value="Genomic_DNA"/>
</dbReference>
<feature type="transmembrane region" description="Helical" evidence="9">
    <location>
        <begin position="27"/>
        <end position="49"/>
    </location>
</feature>
<evidence type="ECO:0000259" key="11">
    <source>
        <dbReference type="PROSITE" id="PS50112"/>
    </source>
</evidence>
<evidence type="ECO:0000313" key="14">
    <source>
        <dbReference type="Proteomes" id="UP001589692"/>
    </source>
</evidence>
<dbReference type="EC" id="2.7.13.3" evidence="2"/>
<evidence type="ECO:0000256" key="2">
    <source>
        <dbReference type="ARBA" id="ARBA00012438"/>
    </source>
</evidence>
<dbReference type="NCBIfam" id="TIGR00229">
    <property type="entry name" value="sensory_box"/>
    <property type="match status" value="1"/>
</dbReference>
<dbReference type="InterPro" id="IPR036890">
    <property type="entry name" value="HATPase_C_sf"/>
</dbReference>